<dbReference type="InParanoid" id="B8LUI4"/>
<evidence type="ECO:0000256" key="1">
    <source>
        <dbReference type="SAM" id="MobiDB-lite"/>
    </source>
</evidence>
<keyword evidence="3" id="KW-1185">Reference proteome</keyword>
<feature type="region of interest" description="Disordered" evidence="1">
    <location>
        <begin position="202"/>
        <end position="241"/>
    </location>
</feature>
<feature type="compositionally biased region" description="Polar residues" evidence="1">
    <location>
        <begin position="202"/>
        <end position="212"/>
    </location>
</feature>
<sequence length="584" mass="65285">MAHVVDLGTQSFNLGGQCLVSRATATLIYDDNTNATGSKSRRVSYQDSWIALKQELALDLQIETCSIPAMSVPNFVKQAVETGQASLIRDNPYLRVSRIYHEYRCLTNSVALNVSLVLIKIPDLSPQILPKRLPRRAKQCVAEPHPPPGIDRATLSRITISMKGVGQCAPWNFFLTKPSLRLSHHNPFTGNHHVQDNIPSQQAHVSTLSSSLRKYPPLAPRQTTDSDRRHTQSVLSDDKSVQHSRNVLSYREIGSLQQDINFHEMVRCSIRSLVNGNSQQYKSLVTRSAIEDGPSLSDIAPLLFKPGHYERAGLIPMVTRSMARIFRAPQSLASKERTISVKSKLRARYGNRENPESADIGHLTRAMIKCVVWTALQRGSYKAEWPKMSTCEDLGTMLFSDDCMLTEEVEEYDCADEQMIYSTTSSVTNSDDILSNTDVEPNSSYSSLSSPEKLFHRFSDKGSLSDGLHHDFTSGESAIDDSESDIISRPDTEREDIIIGSSSLPPTACDMFTDSEVMTPSSPCSEVFNQDNECRDQHDEDMMDDSSSISILSSFTNQYALEELKQETEMKLEHDETEDILMSI</sequence>
<dbReference type="EMBL" id="EQ962652">
    <property type="protein sequence ID" value="EED23757.1"/>
    <property type="molecule type" value="Genomic_DNA"/>
</dbReference>
<dbReference type="OrthoDB" id="4227363at2759"/>
<dbReference type="GeneID" id="8099352"/>
<feature type="compositionally biased region" description="Basic and acidic residues" evidence="1">
    <location>
        <begin position="224"/>
        <end position="241"/>
    </location>
</feature>
<name>B8LUI4_TALSN</name>
<proteinExistence type="predicted"/>
<reference evidence="3" key="1">
    <citation type="journal article" date="2015" name="Genome Announc.">
        <title>Genome sequence of the AIDS-associated pathogen Penicillium marneffei (ATCC18224) and its near taxonomic relative Talaromyces stipitatus (ATCC10500).</title>
        <authorList>
            <person name="Nierman W.C."/>
            <person name="Fedorova-Abrams N.D."/>
            <person name="Andrianopoulos A."/>
        </authorList>
    </citation>
    <scope>NUCLEOTIDE SEQUENCE [LARGE SCALE GENOMIC DNA]</scope>
    <source>
        <strain evidence="3">ATCC 10500 / CBS 375.48 / QM 6759 / NRRL 1006</strain>
    </source>
</reference>
<evidence type="ECO:0000313" key="2">
    <source>
        <dbReference type="EMBL" id="EED23757.1"/>
    </source>
</evidence>
<dbReference type="AlphaFoldDB" id="B8LUI4"/>
<dbReference type="RefSeq" id="XP_002341144.1">
    <property type="nucleotide sequence ID" value="XM_002341103.1"/>
</dbReference>
<gene>
    <name evidence="2" type="ORF">TSTA_071540</name>
</gene>
<dbReference type="HOGENOM" id="CLU_467061_0_0_1"/>
<protein>
    <submittedName>
        <fullName evidence="2">Uncharacterized protein</fullName>
    </submittedName>
</protein>
<evidence type="ECO:0000313" key="3">
    <source>
        <dbReference type="Proteomes" id="UP000001745"/>
    </source>
</evidence>
<dbReference type="STRING" id="441959.B8LUI4"/>
<organism evidence="2 3">
    <name type="scientific">Talaromyces stipitatus (strain ATCC 10500 / CBS 375.48 / QM 6759 / NRRL 1006)</name>
    <name type="common">Penicillium stipitatum</name>
    <dbReference type="NCBI Taxonomy" id="441959"/>
    <lineage>
        <taxon>Eukaryota</taxon>
        <taxon>Fungi</taxon>
        <taxon>Dikarya</taxon>
        <taxon>Ascomycota</taxon>
        <taxon>Pezizomycotina</taxon>
        <taxon>Eurotiomycetes</taxon>
        <taxon>Eurotiomycetidae</taxon>
        <taxon>Eurotiales</taxon>
        <taxon>Trichocomaceae</taxon>
        <taxon>Talaromyces</taxon>
        <taxon>Talaromyces sect. Talaromyces</taxon>
    </lineage>
</organism>
<accession>B8LUI4</accession>
<dbReference type="VEuPathDB" id="FungiDB:TSTA_071540"/>
<dbReference type="Proteomes" id="UP000001745">
    <property type="component" value="Unassembled WGS sequence"/>
</dbReference>